<evidence type="ECO:0000313" key="2">
    <source>
        <dbReference type="EMBL" id="ROT47238.1"/>
    </source>
</evidence>
<evidence type="ECO:0000313" key="3">
    <source>
        <dbReference type="Proteomes" id="UP000270927"/>
    </source>
</evidence>
<dbReference type="AlphaFoldDB" id="A0A3N2QBN6"/>
<comment type="caution">
    <text evidence="2">The sequence shown here is derived from an EMBL/GenBank/DDBJ whole genome shotgun (WGS) entry which is preliminary data.</text>
</comment>
<organism evidence="2 3">
    <name type="scientific">Candidatus Cardinium hertigii</name>
    <dbReference type="NCBI Taxonomy" id="247481"/>
    <lineage>
        <taxon>Bacteria</taxon>
        <taxon>Pseudomonadati</taxon>
        <taxon>Bacteroidota</taxon>
        <taxon>Cytophagia</taxon>
        <taxon>Cytophagales</taxon>
        <taxon>Amoebophilaceae</taxon>
        <taxon>Candidatus Cardinium</taxon>
    </lineage>
</organism>
<dbReference type="InterPro" id="IPR011667">
    <property type="entry name" value="UPF0329"/>
</dbReference>
<feature type="transmembrane region" description="Helical" evidence="1">
    <location>
        <begin position="12"/>
        <end position="30"/>
    </location>
</feature>
<sequence length="623" mass="71761">MQINKNNSCLFYFRFLYTFLICCVVVILSSCGKQLLPMQAASQMVTADQQLSDKRQEQLKIQEDGKDAHEHDDLSFPILCINDVMFLPSSKFYEIVKLLSKEEQKSLQDYLIILTKNTLNQVKEEFSFKVPYIQENGNLNIESGHVKSCKSYMASVKKIEETEEIKNKIIRSRQDINDIIEYQAKKLVKKAMQDSTRTYGDYLFQLAKEEKIRLRNAILKKLQTLGFHFSPKNSKDDIIKKMCENCLIIDNNKQKINQVMSHVWQNEAIANRILMNLCVNDNKETADWNKQGVVIYKYAIDLDILLSLCKALENQTIEEVTEKYEKFLMARMKPASGSAIMPTIEEVLAEPSSKECKTVDMLCEEIKGININKNQCIRDVASTNKKKFVGKSKPLSTNRQKKGSEEAMVPLSFDDQVELLSSSQLLTIIPSISSGYKIHPRVKKWSRPPKWLFDYFQQVPENSYDGQFKDKNKDIDHIIKEKIKHDIIPIQNLLAREDEGNYFMHRGNTRTAAVIVENQGIKKYGMVDIAITADNTIYHQAVRFSGTEEVLRSQIPNYDSNKDGAEKEDNSDLYEPIGRNIVKDPLTQEYIVNIPGKSKKCKNKEFANKLTTTIHVLPYRIYA</sequence>
<protein>
    <submittedName>
        <fullName evidence="2">DUF1609 domain-containing protein</fullName>
    </submittedName>
</protein>
<keyword evidence="1" id="KW-0472">Membrane</keyword>
<dbReference type="OrthoDB" id="849114at2"/>
<reference evidence="2 3" key="1">
    <citation type="submission" date="2018-09" db="EMBL/GenBank/DDBJ databases">
        <title>Comparative Genomics of Wolbachia-Cardinium Dual Endosymbiosis in a Plant-Parasitic Nematode.</title>
        <authorList>
            <person name="Brown A.M.V."/>
            <person name="Wasala S.K."/>
            <person name="Howe D.K."/>
            <person name="Peetz A.B."/>
            <person name="Zasada I.A."/>
            <person name="Denver D.R."/>
        </authorList>
    </citation>
    <scope>NUCLEOTIDE SEQUENCE [LARGE SCALE GENOMIC DNA]</scope>
    <source>
        <strain evidence="2 3">Pp_1</strain>
    </source>
</reference>
<dbReference type="Pfam" id="PF07753">
    <property type="entry name" value="DUF1609"/>
    <property type="match status" value="1"/>
</dbReference>
<accession>A0A3N2QBN6</accession>
<gene>
    <name evidence="2" type="ORF">EDM02_03725</name>
</gene>
<name>A0A3N2QBN6_9BACT</name>
<evidence type="ECO:0000256" key="1">
    <source>
        <dbReference type="SAM" id="Phobius"/>
    </source>
</evidence>
<keyword evidence="1" id="KW-1133">Transmembrane helix</keyword>
<keyword evidence="1" id="KW-0812">Transmembrane</keyword>
<dbReference type="EMBL" id="RARA01000025">
    <property type="protein sequence ID" value="ROT47238.1"/>
    <property type="molecule type" value="Genomic_DNA"/>
</dbReference>
<keyword evidence="3" id="KW-1185">Reference proteome</keyword>
<dbReference type="Proteomes" id="UP000270927">
    <property type="component" value="Unassembled WGS sequence"/>
</dbReference>
<dbReference type="PROSITE" id="PS51257">
    <property type="entry name" value="PROKAR_LIPOPROTEIN"/>
    <property type="match status" value="1"/>
</dbReference>
<proteinExistence type="predicted"/>